<dbReference type="InterPro" id="IPR013766">
    <property type="entry name" value="Thioredoxin_domain"/>
</dbReference>
<dbReference type="GO" id="GO:0016491">
    <property type="term" value="F:oxidoreductase activity"/>
    <property type="evidence" value="ECO:0007669"/>
    <property type="project" value="InterPro"/>
</dbReference>
<dbReference type="RefSeq" id="WP_074537782.1">
    <property type="nucleotide sequence ID" value="NZ_FNBD01000003.1"/>
</dbReference>
<evidence type="ECO:0000313" key="3">
    <source>
        <dbReference type="Proteomes" id="UP000182114"/>
    </source>
</evidence>
<dbReference type="GO" id="GO:0016853">
    <property type="term" value="F:isomerase activity"/>
    <property type="evidence" value="ECO:0007669"/>
    <property type="project" value="UniProtKB-KW"/>
</dbReference>
<organism evidence="2 3">
    <name type="scientific">Cellulophaga baltica</name>
    <dbReference type="NCBI Taxonomy" id="76594"/>
    <lineage>
        <taxon>Bacteria</taxon>
        <taxon>Pseudomonadati</taxon>
        <taxon>Bacteroidota</taxon>
        <taxon>Flavobacteriia</taxon>
        <taxon>Flavobacteriales</taxon>
        <taxon>Flavobacteriaceae</taxon>
        <taxon>Cellulophaga</taxon>
    </lineage>
</organism>
<dbReference type="PANTHER" id="PTHR42852:SF17">
    <property type="entry name" value="THIOREDOXIN-LIKE PROTEIN HI_1115"/>
    <property type="match status" value="1"/>
</dbReference>
<proteinExistence type="predicted"/>
<keyword evidence="2" id="KW-0413">Isomerase</keyword>
<evidence type="ECO:0000259" key="1">
    <source>
        <dbReference type="PROSITE" id="PS51352"/>
    </source>
</evidence>
<dbReference type="CDD" id="cd02966">
    <property type="entry name" value="TlpA_like_family"/>
    <property type="match status" value="1"/>
</dbReference>
<dbReference type="EMBL" id="FNBD01000003">
    <property type="protein sequence ID" value="SDE72922.1"/>
    <property type="molecule type" value="Genomic_DNA"/>
</dbReference>
<feature type="domain" description="Thioredoxin" evidence="1">
    <location>
        <begin position="31"/>
        <end position="167"/>
    </location>
</feature>
<dbReference type="InterPro" id="IPR036249">
    <property type="entry name" value="Thioredoxin-like_sf"/>
</dbReference>
<dbReference type="SUPFAM" id="SSF52833">
    <property type="entry name" value="Thioredoxin-like"/>
    <property type="match status" value="1"/>
</dbReference>
<accession>A0A1G7FAQ7</accession>
<reference evidence="3" key="1">
    <citation type="submission" date="2016-10" db="EMBL/GenBank/DDBJ databases">
        <authorList>
            <person name="Varghese N."/>
            <person name="Submissions S."/>
        </authorList>
    </citation>
    <scope>NUCLEOTIDE SEQUENCE [LARGE SCALE GENOMIC DNA]</scope>
    <source>
        <strain evidence="3">DSM 24729</strain>
    </source>
</reference>
<evidence type="ECO:0000313" key="2">
    <source>
        <dbReference type="EMBL" id="SDE72922.1"/>
    </source>
</evidence>
<dbReference type="eggNOG" id="COG0526">
    <property type="taxonomic scope" value="Bacteria"/>
</dbReference>
<dbReference type="PROSITE" id="PS51352">
    <property type="entry name" value="THIOREDOXIN_2"/>
    <property type="match status" value="1"/>
</dbReference>
<dbReference type="InterPro" id="IPR000866">
    <property type="entry name" value="AhpC/TSA"/>
</dbReference>
<gene>
    <name evidence="2" type="ORF">SAMN04487992_103140</name>
</gene>
<sequence length="167" mass="18971">MRRHLGITILLLACSISCNQIEKKPIDSVNEMNVVTTPSSLYTDLEGNPISLNDYKGKKILLNFWATWCRPCVEEMPSLERAMALLKEDNYVFLLATDEPIETINNFKAHTNVKLNFIRYTGALSQLKIYALPATFIYNEQGKEVSVIRGASEWDAPEMILKLKNSN</sequence>
<dbReference type="InterPro" id="IPR050553">
    <property type="entry name" value="Thioredoxin_ResA/DsbE_sf"/>
</dbReference>
<dbReference type="PANTHER" id="PTHR42852">
    <property type="entry name" value="THIOL:DISULFIDE INTERCHANGE PROTEIN DSBE"/>
    <property type="match status" value="1"/>
</dbReference>
<protein>
    <submittedName>
        <fullName evidence="2">Thiol-disulfide isomerase or thioredoxin</fullName>
    </submittedName>
</protein>
<dbReference type="Pfam" id="PF00578">
    <property type="entry name" value="AhpC-TSA"/>
    <property type="match status" value="1"/>
</dbReference>
<dbReference type="GO" id="GO:0016209">
    <property type="term" value="F:antioxidant activity"/>
    <property type="evidence" value="ECO:0007669"/>
    <property type="project" value="InterPro"/>
</dbReference>
<dbReference type="Proteomes" id="UP000182114">
    <property type="component" value="Unassembled WGS sequence"/>
</dbReference>
<name>A0A1G7FAQ7_9FLAO</name>
<dbReference type="Gene3D" id="3.40.30.10">
    <property type="entry name" value="Glutaredoxin"/>
    <property type="match status" value="1"/>
</dbReference>
<keyword evidence="3" id="KW-1185">Reference proteome</keyword>
<dbReference type="AlphaFoldDB" id="A0A1G7FAQ7"/>